<evidence type="ECO:0000313" key="2">
    <source>
        <dbReference type="EMBL" id="MEX5720834.1"/>
    </source>
</evidence>
<dbReference type="InterPro" id="IPR050464">
    <property type="entry name" value="Zeta_carotene_desat/Oxidored"/>
</dbReference>
<dbReference type="Pfam" id="PF01593">
    <property type="entry name" value="Amino_oxidase"/>
    <property type="match status" value="1"/>
</dbReference>
<name>A0ABV3XJR2_9ACTN</name>
<dbReference type="InterPro" id="IPR002937">
    <property type="entry name" value="Amino_oxidase"/>
</dbReference>
<organism evidence="2 3">
    <name type="scientific">Geodermatophilus maliterrae</name>
    <dbReference type="NCBI Taxonomy" id="3162531"/>
    <lineage>
        <taxon>Bacteria</taxon>
        <taxon>Bacillati</taxon>
        <taxon>Actinomycetota</taxon>
        <taxon>Actinomycetes</taxon>
        <taxon>Geodermatophilales</taxon>
        <taxon>Geodermatophilaceae</taxon>
        <taxon>Geodermatophilus</taxon>
    </lineage>
</organism>
<keyword evidence="3" id="KW-1185">Reference proteome</keyword>
<protein>
    <submittedName>
        <fullName evidence="2">FAD-dependent oxidoreductase</fullName>
    </submittedName>
</protein>
<accession>A0ABV3XJR2</accession>
<feature type="domain" description="Amine oxidase" evidence="1">
    <location>
        <begin position="13"/>
        <end position="514"/>
    </location>
</feature>
<comment type="caution">
    <text evidence="2">The sequence shown here is derived from an EMBL/GenBank/DDBJ whole genome shotgun (WGS) entry which is preliminary data.</text>
</comment>
<dbReference type="PANTHER" id="PTHR42923:SF46">
    <property type="entry name" value="AMINE OXIDASE"/>
    <property type="match status" value="1"/>
</dbReference>
<dbReference type="RefSeq" id="WP_369209652.1">
    <property type="nucleotide sequence ID" value="NZ_JBFNXQ010000090.1"/>
</dbReference>
<dbReference type="InterPro" id="IPR036188">
    <property type="entry name" value="FAD/NAD-bd_sf"/>
</dbReference>
<evidence type="ECO:0000313" key="3">
    <source>
        <dbReference type="Proteomes" id="UP001560045"/>
    </source>
</evidence>
<proteinExistence type="predicted"/>
<gene>
    <name evidence="2" type="ORF">ABQ292_20975</name>
</gene>
<dbReference type="SUPFAM" id="SSF51905">
    <property type="entry name" value="FAD/NAD(P)-binding domain"/>
    <property type="match status" value="1"/>
</dbReference>
<dbReference type="EMBL" id="JBFNXQ010000090">
    <property type="protein sequence ID" value="MEX5720834.1"/>
    <property type="molecule type" value="Genomic_DNA"/>
</dbReference>
<dbReference type="Gene3D" id="3.50.50.60">
    <property type="entry name" value="FAD/NAD(P)-binding domain"/>
    <property type="match status" value="1"/>
</dbReference>
<evidence type="ECO:0000259" key="1">
    <source>
        <dbReference type="Pfam" id="PF01593"/>
    </source>
</evidence>
<dbReference type="PANTHER" id="PTHR42923">
    <property type="entry name" value="PROTOPORPHYRINOGEN OXIDASE"/>
    <property type="match status" value="1"/>
</dbReference>
<sequence length="671" mass="73915">MTRSVIVLGGGVGGLSAAHELCERGFSVRVFEMRDVPGGKARSVVVPSTAPRHNVGGVHLGRLAGAARRDLPGEHGFRFFPRFYKHVIDTMERIPYRGSRSVADNLVDTTGTIFARFGRRSLKLPTVTPRTVPEVFTLLTDLRALFGSELGITSEEFAFFGERIWQILTSCSERRMDEYEKRGWWDFIGAEQRSDAYQKLFGIGCTRSVVAAQAKLASTKTIGDMFVQYFFNLAEPGISADRVLNGPTNDVWIDPWVDHLRARGVDYQLNTRVRSIEMDGGVVRGVTVERDRTVSEASADYYVSALPVEVMATLVTDQVVRADPGLADVFPLRENTDWMNGIQFYLDEDAPIGPGHQIYIDSPWALTSVSQAQFWPDVDLSRFGDGNIRGVLSVVISDWDTPGLNGKPARQCTRREIRDEVWDQLKRGLNVEGADVLEDQHLVHWFLDLAVDPLLKTNAEPLFVNLVDTWRLRPRAVTAIPNLFLAADYVQTSTDLATMEAANEAARRAVNGILEHSGSDAPPCRLWDLHEPVLLEPWRANDRERYRQGLPWDDTAAKLGLSALAALHRGVRALETSILDAVGSAMHVEDLLSYIRTGESRSELLERLTSRPGAPSGELLRAFAEAARTTAGPAESVAASALEALASAGRALGTAEPPAGPMGGVRFVEQP</sequence>
<dbReference type="Proteomes" id="UP001560045">
    <property type="component" value="Unassembled WGS sequence"/>
</dbReference>
<reference evidence="2 3" key="1">
    <citation type="submission" date="2024-06" db="EMBL/GenBank/DDBJ databases">
        <title>Draft genome sequence of Geodermatophilus badlandi, a novel member of the Geodermatophilaceae isolated from badland sedimentary rocks in the Red desert, Wyoming, USA.</title>
        <authorList>
            <person name="Ben Tekaya S."/>
            <person name="Nouioui I."/>
            <person name="Flores G.M."/>
            <person name="Shaal M.N."/>
            <person name="Bredoire F."/>
            <person name="Basile F."/>
            <person name="Van Diepen L."/>
            <person name="Ward N.L."/>
        </authorList>
    </citation>
    <scope>NUCLEOTIDE SEQUENCE [LARGE SCALE GENOMIC DNA]</scope>
    <source>
        <strain evidence="2 3">WL48A</strain>
    </source>
</reference>